<comment type="caution">
    <text evidence="1">The sequence shown here is derived from an EMBL/GenBank/DDBJ whole genome shotgun (WGS) entry which is preliminary data.</text>
</comment>
<evidence type="ECO:0000313" key="1">
    <source>
        <dbReference type="EMBL" id="MED5017353.1"/>
    </source>
</evidence>
<gene>
    <name evidence="1" type="ORF">P9847_08525</name>
</gene>
<evidence type="ECO:0000313" key="2">
    <source>
        <dbReference type="Proteomes" id="UP001343257"/>
    </source>
</evidence>
<organism evidence="1 2">
    <name type="scientific">Paenibacillus chibensis</name>
    <dbReference type="NCBI Taxonomy" id="59846"/>
    <lineage>
        <taxon>Bacteria</taxon>
        <taxon>Bacillati</taxon>
        <taxon>Bacillota</taxon>
        <taxon>Bacilli</taxon>
        <taxon>Bacillales</taxon>
        <taxon>Paenibacillaceae</taxon>
        <taxon>Paenibacillus</taxon>
    </lineage>
</organism>
<dbReference type="Proteomes" id="UP001343257">
    <property type="component" value="Unassembled WGS sequence"/>
</dbReference>
<dbReference type="SUPFAM" id="SSF55961">
    <property type="entry name" value="Bet v1-like"/>
    <property type="match status" value="1"/>
</dbReference>
<keyword evidence="2" id="KW-1185">Reference proteome</keyword>
<sequence>MVIVTTEILIDIPVEACFDLARDMTVHTQTVWKHTKEKAVRGTVAGRIGEGEVVTFEATHFFIRQKLTSKVVDYKRPFYFVDVMVQGAFKSMRHEHAFEDVDGKTLMRDRLIFEAPLGFLGWIAERIVLKTYMTRFLKHRNRQLKMIAENQGKGAERDVQI</sequence>
<accession>A0ABU6PR41</accession>
<proteinExistence type="predicted"/>
<protein>
    <submittedName>
        <fullName evidence="1">SRPBCC family protein</fullName>
    </submittedName>
</protein>
<dbReference type="EMBL" id="JARTLD010000023">
    <property type="protein sequence ID" value="MED5017353.1"/>
    <property type="molecule type" value="Genomic_DNA"/>
</dbReference>
<name>A0ABU6PR41_9BACL</name>
<reference evidence="1 2" key="1">
    <citation type="submission" date="2023-03" db="EMBL/GenBank/DDBJ databases">
        <title>Bacillus Genome Sequencing.</title>
        <authorList>
            <person name="Dunlap C."/>
        </authorList>
    </citation>
    <scope>NUCLEOTIDE SEQUENCE [LARGE SCALE GENOMIC DNA]</scope>
    <source>
        <strain evidence="1 2">NRS-52</strain>
    </source>
</reference>
<dbReference type="InterPro" id="IPR023393">
    <property type="entry name" value="START-like_dom_sf"/>
</dbReference>
<dbReference type="Gene3D" id="3.30.530.20">
    <property type="match status" value="1"/>
</dbReference>
<dbReference type="CDD" id="cd07820">
    <property type="entry name" value="SRPBCC_3"/>
    <property type="match status" value="1"/>
</dbReference>